<dbReference type="GO" id="GO:0016758">
    <property type="term" value="F:hexosyltransferase activity"/>
    <property type="evidence" value="ECO:0007669"/>
    <property type="project" value="InterPro"/>
</dbReference>
<name>A0A165HJQ4_9BASI</name>
<sequence length="379" mass="43081">MFHENALSAIRAPGRVRPILFALVTLVSFLSSAFYATQWALAKPDAPSYYPHRPHVPHRARPKYSLLQHWLDTAPLTHSVNITQMLLDSPGRWGMFQEPIPELLEAAPPETHTCEDHSGFGPMLFLGIFSIAKEYHQRAVIRALQTPLLPPSERVVMKFILGRSPDEKLQKMAETEAEMYEDMVFLDIEENMNGGKTYAYFKWVAGMPEGERPRFTLKSDSDTFLVLPAVLHTLAHVSCAQLVYWGTSWGSCLSCYPFYHRGMGYGLSWPLVAWLGSASLPEWATQGIEDMRTGAWLANLPPVGRGQAGQPEPLTVVDMYYHAGNWDGTTIPWDRDTVALHSMKQPENYVRVASLLKQMWKEQWKEWRWPPEGMVQLPV</sequence>
<keyword evidence="5" id="KW-0812">Transmembrane</keyword>
<evidence type="ECO:0000256" key="4">
    <source>
        <dbReference type="ARBA" id="ARBA00022679"/>
    </source>
</evidence>
<keyword evidence="7" id="KW-1133">Transmembrane helix</keyword>
<dbReference type="InParanoid" id="A0A165HJQ4"/>
<evidence type="ECO:0000256" key="8">
    <source>
        <dbReference type="ARBA" id="ARBA00023034"/>
    </source>
</evidence>
<accession>A0A165HJQ4</accession>
<dbReference type="Pfam" id="PF01762">
    <property type="entry name" value="Galactosyl_T"/>
    <property type="match status" value="1"/>
</dbReference>
<evidence type="ECO:0000313" key="11">
    <source>
        <dbReference type="EMBL" id="KZT59385.1"/>
    </source>
</evidence>
<evidence type="ECO:0000256" key="9">
    <source>
        <dbReference type="ARBA" id="ARBA00023136"/>
    </source>
</evidence>
<comment type="subcellular location">
    <subcellularLocation>
        <location evidence="1 10">Golgi apparatus membrane</location>
        <topology evidence="1 10">Single-pass type II membrane protein</topology>
    </subcellularLocation>
</comment>
<keyword evidence="3 10" id="KW-0328">Glycosyltransferase</keyword>
<evidence type="ECO:0000256" key="3">
    <source>
        <dbReference type="ARBA" id="ARBA00022676"/>
    </source>
</evidence>
<dbReference type="Proteomes" id="UP000076842">
    <property type="component" value="Unassembled WGS sequence"/>
</dbReference>
<protein>
    <recommendedName>
        <fullName evidence="10">Hexosyltransferase</fullName>
        <ecNumber evidence="10">2.4.1.-</ecNumber>
    </recommendedName>
</protein>
<dbReference type="EMBL" id="KV423941">
    <property type="protein sequence ID" value="KZT59385.1"/>
    <property type="molecule type" value="Genomic_DNA"/>
</dbReference>
<dbReference type="GO" id="GO:0051072">
    <property type="term" value="P:4,6-pyruvylated galactose residue biosynthetic process"/>
    <property type="evidence" value="ECO:0007669"/>
    <property type="project" value="TreeGrafter"/>
</dbReference>
<keyword evidence="4 11" id="KW-0808">Transferase</keyword>
<keyword evidence="8 10" id="KW-0333">Golgi apparatus</keyword>
<evidence type="ECO:0000256" key="2">
    <source>
        <dbReference type="ARBA" id="ARBA00008661"/>
    </source>
</evidence>
<dbReference type="InterPro" id="IPR002659">
    <property type="entry name" value="Glyco_trans_31"/>
</dbReference>
<comment type="similarity">
    <text evidence="2 10">Belongs to the glycosyltransferase 31 family.</text>
</comment>
<dbReference type="AlphaFoldDB" id="A0A165HJQ4"/>
<dbReference type="GO" id="GO:0000139">
    <property type="term" value="C:Golgi membrane"/>
    <property type="evidence" value="ECO:0007669"/>
    <property type="project" value="UniProtKB-SubCell"/>
</dbReference>
<dbReference type="EC" id="2.4.1.-" evidence="10"/>
<dbReference type="OrthoDB" id="2139606at2759"/>
<evidence type="ECO:0000256" key="5">
    <source>
        <dbReference type="ARBA" id="ARBA00022692"/>
    </source>
</evidence>
<dbReference type="Gene3D" id="3.90.550.50">
    <property type="match status" value="1"/>
</dbReference>
<keyword evidence="9" id="KW-0472">Membrane</keyword>
<dbReference type="PANTHER" id="PTHR11214">
    <property type="entry name" value="BETA-1,3-N-ACETYLGLUCOSAMINYLTRANSFERASE"/>
    <property type="match status" value="1"/>
</dbReference>
<evidence type="ECO:0000256" key="1">
    <source>
        <dbReference type="ARBA" id="ARBA00004323"/>
    </source>
</evidence>
<keyword evidence="12" id="KW-1185">Reference proteome</keyword>
<proteinExistence type="inferred from homology"/>
<organism evidence="11 12">
    <name type="scientific">Calocera cornea HHB12733</name>
    <dbReference type="NCBI Taxonomy" id="1353952"/>
    <lineage>
        <taxon>Eukaryota</taxon>
        <taxon>Fungi</taxon>
        <taxon>Dikarya</taxon>
        <taxon>Basidiomycota</taxon>
        <taxon>Agaricomycotina</taxon>
        <taxon>Dacrymycetes</taxon>
        <taxon>Dacrymycetales</taxon>
        <taxon>Dacrymycetaceae</taxon>
        <taxon>Calocera</taxon>
    </lineage>
</organism>
<keyword evidence="6" id="KW-0735">Signal-anchor</keyword>
<evidence type="ECO:0000256" key="6">
    <source>
        <dbReference type="ARBA" id="ARBA00022968"/>
    </source>
</evidence>
<evidence type="ECO:0000256" key="10">
    <source>
        <dbReference type="RuleBase" id="RU363063"/>
    </source>
</evidence>
<dbReference type="PANTHER" id="PTHR11214:SF351">
    <property type="entry name" value="BETA-1,3-GALACTOSYLTRANSFERASE PVG3"/>
    <property type="match status" value="1"/>
</dbReference>
<reference evidence="11 12" key="1">
    <citation type="journal article" date="2016" name="Mol. Biol. Evol.">
        <title>Comparative Genomics of Early-Diverging Mushroom-Forming Fungi Provides Insights into the Origins of Lignocellulose Decay Capabilities.</title>
        <authorList>
            <person name="Nagy L.G."/>
            <person name="Riley R."/>
            <person name="Tritt A."/>
            <person name="Adam C."/>
            <person name="Daum C."/>
            <person name="Floudas D."/>
            <person name="Sun H."/>
            <person name="Yadav J.S."/>
            <person name="Pangilinan J."/>
            <person name="Larsson K.H."/>
            <person name="Matsuura K."/>
            <person name="Barry K."/>
            <person name="Labutti K."/>
            <person name="Kuo R."/>
            <person name="Ohm R.A."/>
            <person name="Bhattacharya S.S."/>
            <person name="Shirouzu T."/>
            <person name="Yoshinaga Y."/>
            <person name="Martin F.M."/>
            <person name="Grigoriev I.V."/>
            <person name="Hibbett D.S."/>
        </authorList>
    </citation>
    <scope>NUCLEOTIDE SEQUENCE [LARGE SCALE GENOMIC DNA]</scope>
    <source>
        <strain evidence="11 12">HHB12733</strain>
    </source>
</reference>
<gene>
    <name evidence="11" type="ORF">CALCODRAFT_481621</name>
</gene>
<evidence type="ECO:0000313" key="12">
    <source>
        <dbReference type="Proteomes" id="UP000076842"/>
    </source>
</evidence>
<evidence type="ECO:0000256" key="7">
    <source>
        <dbReference type="ARBA" id="ARBA00022989"/>
    </source>
</evidence>
<dbReference type="STRING" id="1353952.A0A165HJQ4"/>